<gene>
    <name evidence="3" type="ORF">PGLA1383_LOCUS52112</name>
    <name evidence="4" type="ORF">PGLA2088_LOCUS19971</name>
</gene>
<dbReference type="InterPro" id="IPR002048">
    <property type="entry name" value="EF_hand_dom"/>
</dbReference>
<dbReference type="Pfam" id="PF13499">
    <property type="entry name" value="EF-hand_7"/>
    <property type="match status" value="1"/>
</dbReference>
<keyword evidence="1" id="KW-0106">Calcium</keyword>
<dbReference type="AlphaFoldDB" id="A0A813HG78"/>
<dbReference type="InterPro" id="IPR018247">
    <property type="entry name" value="EF_Hand_1_Ca_BS"/>
</dbReference>
<proteinExistence type="predicted"/>
<name>A0A813HG78_POLGL</name>
<dbReference type="EMBL" id="CAJNNV010031533">
    <property type="protein sequence ID" value="CAE8636704.1"/>
    <property type="molecule type" value="Genomic_DNA"/>
</dbReference>
<dbReference type="EMBL" id="CAJNNW010025278">
    <property type="protein sequence ID" value="CAE8676654.1"/>
    <property type="molecule type" value="Genomic_DNA"/>
</dbReference>
<sequence length="281" mass="31640">MPYVEQARKVMRKLWDCVDKADEKSLAEEELYKHLCLCAKGSASGEWSCGGYTNMDDLFGMEEAEIAVKCKEAYQAMDAAKQEGKVTFDDALDVLLKSVEERVGGNLSILDVVHPENDEGITNAGDMEVHMIKRVAMKFAGWTPVTGQERLEHLQKFARRVFDAMDANKDGFIERDELEQAIRGSMMAQIPPSMQVDQAMKDELDQECNSMVDQAYACADTDRDDRLTYAFWASGFPNSRKSCPELAEEIESRLVSLDALDMGEWPDIDDGFREMSKGLLE</sequence>
<comment type="caution">
    <text evidence="3">The sequence shown here is derived from an EMBL/GenBank/DDBJ whole genome shotgun (WGS) entry which is preliminary data.</text>
</comment>
<evidence type="ECO:0000313" key="3">
    <source>
        <dbReference type="EMBL" id="CAE8636704.1"/>
    </source>
</evidence>
<feature type="domain" description="EF-hand" evidence="2">
    <location>
        <begin position="153"/>
        <end position="188"/>
    </location>
</feature>
<dbReference type="SUPFAM" id="SSF47473">
    <property type="entry name" value="EF-hand"/>
    <property type="match status" value="1"/>
</dbReference>
<keyword evidence="5" id="KW-1185">Reference proteome</keyword>
<dbReference type="Proteomes" id="UP000626109">
    <property type="component" value="Unassembled WGS sequence"/>
</dbReference>
<protein>
    <recommendedName>
        <fullName evidence="2">EF-hand domain-containing protein</fullName>
    </recommendedName>
</protein>
<evidence type="ECO:0000313" key="4">
    <source>
        <dbReference type="EMBL" id="CAE8676654.1"/>
    </source>
</evidence>
<dbReference type="GO" id="GO:0005509">
    <property type="term" value="F:calcium ion binding"/>
    <property type="evidence" value="ECO:0007669"/>
    <property type="project" value="InterPro"/>
</dbReference>
<dbReference type="Proteomes" id="UP000654075">
    <property type="component" value="Unassembled WGS sequence"/>
</dbReference>
<dbReference type="PROSITE" id="PS00018">
    <property type="entry name" value="EF_HAND_1"/>
    <property type="match status" value="1"/>
</dbReference>
<evidence type="ECO:0000313" key="5">
    <source>
        <dbReference type="Proteomes" id="UP000654075"/>
    </source>
</evidence>
<dbReference type="InterPro" id="IPR011992">
    <property type="entry name" value="EF-hand-dom_pair"/>
</dbReference>
<organism evidence="3 5">
    <name type="scientific">Polarella glacialis</name>
    <name type="common">Dinoflagellate</name>
    <dbReference type="NCBI Taxonomy" id="89957"/>
    <lineage>
        <taxon>Eukaryota</taxon>
        <taxon>Sar</taxon>
        <taxon>Alveolata</taxon>
        <taxon>Dinophyceae</taxon>
        <taxon>Suessiales</taxon>
        <taxon>Suessiaceae</taxon>
        <taxon>Polarella</taxon>
    </lineage>
</organism>
<dbReference type="PROSITE" id="PS50222">
    <property type="entry name" value="EF_HAND_2"/>
    <property type="match status" value="1"/>
</dbReference>
<dbReference type="Gene3D" id="1.10.238.10">
    <property type="entry name" value="EF-hand"/>
    <property type="match status" value="1"/>
</dbReference>
<evidence type="ECO:0000256" key="1">
    <source>
        <dbReference type="ARBA" id="ARBA00022837"/>
    </source>
</evidence>
<reference evidence="3" key="1">
    <citation type="submission" date="2021-02" db="EMBL/GenBank/DDBJ databases">
        <authorList>
            <person name="Dougan E. K."/>
            <person name="Rhodes N."/>
            <person name="Thang M."/>
            <person name="Chan C."/>
        </authorList>
    </citation>
    <scope>NUCLEOTIDE SEQUENCE</scope>
</reference>
<accession>A0A813HG78</accession>
<evidence type="ECO:0000259" key="2">
    <source>
        <dbReference type="PROSITE" id="PS50222"/>
    </source>
</evidence>